<name>A0ABT3WBV4_9PROT</name>
<comment type="caution">
    <text evidence="2">The sequence shown here is derived from an EMBL/GenBank/DDBJ whole genome shotgun (WGS) entry which is preliminary data.</text>
</comment>
<evidence type="ECO:0008006" key="4">
    <source>
        <dbReference type="Google" id="ProtNLM"/>
    </source>
</evidence>
<feature type="transmembrane region" description="Helical" evidence="1">
    <location>
        <begin position="22"/>
        <end position="47"/>
    </location>
</feature>
<dbReference type="Proteomes" id="UP001165633">
    <property type="component" value="Unassembled WGS sequence"/>
</dbReference>
<keyword evidence="1" id="KW-1133">Transmembrane helix</keyword>
<proteinExistence type="predicted"/>
<accession>A0ABT3WBV4</accession>
<protein>
    <recommendedName>
        <fullName evidence="4">DUF2474 domain-containing protein</fullName>
    </recommendedName>
</protein>
<evidence type="ECO:0000313" key="3">
    <source>
        <dbReference type="Proteomes" id="UP001165633"/>
    </source>
</evidence>
<dbReference type="RefSeq" id="WP_266127426.1">
    <property type="nucleotide sequence ID" value="NZ_JANIDV010000003.1"/>
</dbReference>
<keyword evidence="3" id="KW-1185">Reference proteome</keyword>
<sequence length="49" mass="5650">MDITKFTTYDEKKVPASFRKRLGWFLGLWVAGTVTIILVASLFHMLIPH</sequence>
<reference evidence="2" key="1">
    <citation type="submission" date="2022-07" db="EMBL/GenBank/DDBJ databases">
        <title>Bombella genomes.</title>
        <authorList>
            <person name="Harer L."/>
            <person name="Styblova S."/>
            <person name="Ehrmann M."/>
        </authorList>
    </citation>
    <scope>NUCLEOTIDE SEQUENCE</scope>
    <source>
        <strain evidence="2">TMW 2.2559</strain>
    </source>
</reference>
<evidence type="ECO:0000256" key="1">
    <source>
        <dbReference type="SAM" id="Phobius"/>
    </source>
</evidence>
<gene>
    <name evidence="2" type="ORF">NQF87_05490</name>
</gene>
<evidence type="ECO:0000313" key="2">
    <source>
        <dbReference type="EMBL" id="MCX5616426.1"/>
    </source>
</evidence>
<dbReference type="EMBL" id="JANIDV010000003">
    <property type="protein sequence ID" value="MCX5616426.1"/>
    <property type="molecule type" value="Genomic_DNA"/>
</dbReference>
<organism evidence="2 3">
    <name type="scientific">Bombella dulcis</name>
    <dbReference type="NCBI Taxonomy" id="2967339"/>
    <lineage>
        <taxon>Bacteria</taxon>
        <taxon>Pseudomonadati</taxon>
        <taxon>Pseudomonadota</taxon>
        <taxon>Alphaproteobacteria</taxon>
        <taxon>Acetobacterales</taxon>
        <taxon>Acetobacteraceae</taxon>
        <taxon>Bombella</taxon>
    </lineage>
</organism>
<keyword evidence="1" id="KW-0472">Membrane</keyword>
<keyword evidence="1" id="KW-0812">Transmembrane</keyword>